<dbReference type="KEGG" id="cdep:91088406"/>
<reference evidence="1" key="3">
    <citation type="submission" date="2024-01" db="EMBL/GenBank/DDBJ databases">
        <authorList>
            <person name="Coelho M.A."/>
            <person name="David-Palma M."/>
            <person name="Shea T."/>
            <person name="Sun S."/>
            <person name="Cuomo C.A."/>
            <person name="Heitman J."/>
        </authorList>
    </citation>
    <scope>NUCLEOTIDE SEQUENCE</scope>
    <source>
        <strain evidence="1">CBS 7841</strain>
    </source>
</reference>
<evidence type="ECO:0000313" key="2">
    <source>
        <dbReference type="Proteomes" id="UP000094043"/>
    </source>
</evidence>
<dbReference type="RefSeq" id="XP_066069681.1">
    <property type="nucleotide sequence ID" value="XM_066213584.1"/>
</dbReference>
<sequence>MVGMPLLVMASPLADTSVTTPHVSGSTSAPPVPVSYKNAGGRGFFDNSGDAWFPGGFRNAIISLAKKGGKDVLGVGKDDKSNDILSIGKEDPADAGEWAFKYLTGMDVVREDVNKDTKDWKDWMDKAKTHPVIIMTNGKPMAAGLDANQYYTVFLADTTGFGVISLWQSTPDPYSFRNLFIEAQLGNLKDSTRYLYHLKDWAKY</sequence>
<dbReference type="Proteomes" id="UP000094043">
    <property type="component" value="Chromosome 5"/>
</dbReference>
<gene>
    <name evidence="1" type="ORF">L203_104196</name>
</gene>
<dbReference type="EMBL" id="CP143788">
    <property type="protein sequence ID" value="WVN88981.1"/>
    <property type="molecule type" value="Genomic_DNA"/>
</dbReference>
<dbReference type="AlphaFoldDB" id="A0AAJ8M2V0"/>
<organism evidence="1 2">
    <name type="scientific">Cryptococcus depauperatus CBS 7841</name>
    <dbReference type="NCBI Taxonomy" id="1295531"/>
    <lineage>
        <taxon>Eukaryota</taxon>
        <taxon>Fungi</taxon>
        <taxon>Dikarya</taxon>
        <taxon>Basidiomycota</taxon>
        <taxon>Agaricomycotina</taxon>
        <taxon>Tremellomycetes</taxon>
        <taxon>Tremellales</taxon>
        <taxon>Cryptococcaceae</taxon>
        <taxon>Cryptococcus</taxon>
    </lineage>
</organism>
<keyword evidence="2" id="KW-1185">Reference proteome</keyword>
<protein>
    <submittedName>
        <fullName evidence="1">Uncharacterized protein</fullName>
    </submittedName>
</protein>
<reference evidence="1" key="1">
    <citation type="submission" date="2016-06" db="EMBL/GenBank/DDBJ databases">
        <authorList>
            <person name="Cuomo C."/>
            <person name="Litvintseva A."/>
            <person name="Heitman J."/>
            <person name="Chen Y."/>
            <person name="Sun S."/>
            <person name="Springer D."/>
            <person name="Dromer F."/>
            <person name="Young S."/>
            <person name="Zeng Q."/>
            <person name="Chapman S."/>
            <person name="Gujja S."/>
            <person name="Saif S."/>
            <person name="Birren B."/>
        </authorList>
    </citation>
    <scope>NUCLEOTIDE SEQUENCE</scope>
    <source>
        <strain evidence="1">CBS 7841</strain>
    </source>
</reference>
<name>A0AAJ8M2V0_9TREE</name>
<dbReference type="GeneID" id="91088406"/>
<proteinExistence type="predicted"/>
<accession>A0AAJ8M2V0</accession>
<reference evidence="1" key="2">
    <citation type="journal article" date="2022" name="Elife">
        <title>Obligate sexual reproduction of a homothallic fungus closely related to the Cryptococcus pathogenic species complex.</title>
        <authorList>
            <person name="Passer A.R."/>
            <person name="Clancey S.A."/>
            <person name="Shea T."/>
            <person name="David-Palma M."/>
            <person name="Averette A.F."/>
            <person name="Boekhout T."/>
            <person name="Porcel B.M."/>
            <person name="Nowrousian M."/>
            <person name="Cuomo C.A."/>
            <person name="Sun S."/>
            <person name="Heitman J."/>
            <person name="Coelho M.A."/>
        </authorList>
    </citation>
    <scope>NUCLEOTIDE SEQUENCE</scope>
    <source>
        <strain evidence="1">CBS 7841</strain>
    </source>
</reference>
<evidence type="ECO:0000313" key="1">
    <source>
        <dbReference type="EMBL" id="WVN88981.1"/>
    </source>
</evidence>